<dbReference type="OrthoDB" id="9985747at2"/>
<feature type="compositionally biased region" description="Polar residues" evidence="1">
    <location>
        <begin position="1"/>
        <end position="11"/>
    </location>
</feature>
<feature type="region of interest" description="Disordered" evidence="1">
    <location>
        <begin position="1"/>
        <end position="23"/>
    </location>
</feature>
<dbReference type="EMBL" id="FORP01000013">
    <property type="protein sequence ID" value="SFK08606.1"/>
    <property type="molecule type" value="Genomic_DNA"/>
</dbReference>
<dbReference type="AlphaFoldDB" id="A0A1I3WQ55"/>
<sequence length="172" mass="17853">MAVSKTVSTTDGAERKEPAPVAPDPVLDQLVSLTRSISDLVRQNAEVQDTTTTAADADEQARVVFAYDFLGVVLGRRAPSVFQLTKVTVTRKPGTLTFTGLGGATAAKIRAANNVTQLLQGLAEGVPVRIDQGANAIQDDQRIDSIVTFTAVGGLPVALGPCLDAVSGPIVV</sequence>
<dbReference type="STRING" id="115433.SAMN05421835_113135"/>
<dbReference type="Proteomes" id="UP000199025">
    <property type="component" value="Unassembled WGS sequence"/>
</dbReference>
<dbReference type="RefSeq" id="WP_143249913.1">
    <property type="nucleotide sequence ID" value="NZ_CBDRCA010000001.1"/>
</dbReference>
<organism evidence="2 3">
    <name type="scientific">Amycolatopsis sacchari</name>
    <dbReference type="NCBI Taxonomy" id="115433"/>
    <lineage>
        <taxon>Bacteria</taxon>
        <taxon>Bacillati</taxon>
        <taxon>Actinomycetota</taxon>
        <taxon>Actinomycetes</taxon>
        <taxon>Pseudonocardiales</taxon>
        <taxon>Pseudonocardiaceae</taxon>
        <taxon>Amycolatopsis</taxon>
    </lineage>
</organism>
<proteinExistence type="predicted"/>
<evidence type="ECO:0000313" key="3">
    <source>
        <dbReference type="Proteomes" id="UP000199025"/>
    </source>
</evidence>
<name>A0A1I3WQ55_9PSEU</name>
<evidence type="ECO:0000313" key="2">
    <source>
        <dbReference type="EMBL" id="SFK08606.1"/>
    </source>
</evidence>
<evidence type="ECO:0000256" key="1">
    <source>
        <dbReference type="SAM" id="MobiDB-lite"/>
    </source>
</evidence>
<reference evidence="2 3" key="1">
    <citation type="submission" date="2016-10" db="EMBL/GenBank/DDBJ databases">
        <authorList>
            <person name="de Groot N.N."/>
        </authorList>
    </citation>
    <scope>NUCLEOTIDE SEQUENCE [LARGE SCALE GENOMIC DNA]</scope>
    <source>
        <strain evidence="2 3">DSM 44468</strain>
    </source>
</reference>
<protein>
    <submittedName>
        <fullName evidence="2">Uncharacterized protein</fullName>
    </submittedName>
</protein>
<keyword evidence="3" id="KW-1185">Reference proteome</keyword>
<gene>
    <name evidence="2" type="ORF">SAMN05421835_113135</name>
</gene>
<accession>A0A1I3WQ55</accession>